<dbReference type="PANTHER" id="PTHR11697">
    <property type="entry name" value="GENERAL TRANSCRIPTION FACTOR 2-RELATED ZINC FINGER PROTEIN"/>
    <property type="match status" value="1"/>
</dbReference>
<dbReference type="AlphaFoldDB" id="A0AAD8IXT6"/>
<reference evidence="1" key="1">
    <citation type="submission" date="2023-02" db="EMBL/GenBank/DDBJ databases">
        <title>Genome of toxic invasive species Heracleum sosnowskyi carries increased number of genes despite the absence of recent whole-genome duplications.</title>
        <authorList>
            <person name="Schelkunov M."/>
            <person name="Shtratnikova V."/>
            <person name="Makarenko M."/>
            <person name="Klepikova A."/>
            <person name="Omelchenko D."/>
            <person name="Novikova G."/>
            <person name="Obukhova E."/>
            <person name="Bogdanov V."/>
            <person name="Penin A."/>
            <person name="Logacheva M."/>
        </authorList>
    </citation>
    <scope>NUCLEOTIDE SEQUENCE</scope>
    <source>
        <strain evidence="1">Hsosn_3</strain>
        <tissue evidence="1">Leaf</tissue>
    </source>
</reference>
<dbReference type="PANTHER" id="PTHR11697:SF230">
    <property type="entry name" value="ZINC FINGER, MYM DOMAIN CONTAINING 1"/>
    <property type="match status" value="1"/>
</dbReference>
<dbReference type="EMBL" id="JAUIZM010000003">
    <property type="protein sequence ID" value="KAK1393179.1"/>
    <property type="molecule type" value="Genomic_DNA"/>
</dbReference>
<evidence type="ECO:0000313" key="1">
    <source>
        <dbReference type="EMBL" id="KAK1393179.1"/>
    </source>
</evidence>
<accession>A0AAD8IXT6</accession>
<organism evidence="1 2">
    <name type="scientific">Heracleum sosnowskyi</name>
    <dbReference type="NCBI Taxonomy" id="360622"/>
    <lineage>
        <taxon>Eukaryota</taxon>
        <taxon>Viridiplantae</taxon>
        <taxon>Streptophyta</taxon>
        <taxon>Embryophyta</taxon>
        <taxon>Tracheophyta</taxon>
        <taxon>Spermatophyta</taxon>
        <taxon>Magnoliopsida</taxon>
        <taxon>eudicotyledons</taxon>
        <taxon>Gunneridae</taxon>
        <taxon>Pentapetalae</taxon>
        <taxon>asterids</taxon>
        <taxon>campanulids</taxon>
        <taxon>Apiales</taxon>
        <taxon>Apiaceae</taxon>
        <taxon>Apioideae</taxon>
        <taxon>apioid superclade</taxon>
        <taxon>Tordylieae</taxon>
        <taxon>Tordyliinae</taxon>
        <taxon>Heracleum</taxon>
    </lineage>
</organism>
<dbReference type="Proteomes" id="UP001237642">
    <property type="component" value="Unassembled WGS sequence"/>
</dbReference>
<keyword evidence="2" id="KW-1185">Reference proteome</keyword>
<comment type="caution">
    <text evidence="1">The sequence shown here is derived from an EMBL/GenBank/DDBJ whole genome shotgun (WGS) entry which is preliminary data.</text>
</comment>
<name>A0AAD8IXT6_9APIA</name>
<dbReference type="InterPro" id="IPR055298">
    <property type="entry name" value="AtLOH3-like"/>
</dbReference>
<gene>
    <name evidence="1" type="ORF">POM88_012235</name>
</gene>
<proteinExistence type="predicted"/>
<sequence>MRTILGVSSELSKALQRKDQDFANAIELVKNCKYILQDMRDNGWDTFVSQVSSFCDSQNIDVPDMSLIFVPRGRSGCNTYKSTNLHHYRVELYYSIIDMQLQELNNRFDENMKTRRGTL</sequence>
<reference evidence="1" key="2">
    <citation type="submission" date="2023-05" db="EMBL/GenBank/DDBJ databases">
        <authorList>
            <person name="Schelkunov M.I."/>
        </authorList>
    </citation>
    <scope>NUCLEOTIDE SEQUENCE</scope>
    <source>
        <strain evidence="1">Hsosn_3</strain>
        <tissue evidence="1">Leaf</tissue>
    </source>
</reference>
<protein>
    <submittedName>
        <fullName evidence="1">Uncharacterized protein</fullName>
    </submittedName>
</protein>
<evidence type="ECO:0000313" key="2">
    <source>
        <dbReference type="Proteomes" id="UP001237642"/>
    </source>
</evidence>